<dbReference type="SUPFAM" id="SSF46955">
    <property type="entry name" value="Putative DNA-binding domain"/>
    <property type="match status" value="1"/>
</dbReference>
<proteinExistence type="predicted"/>
<gene>
    <name evidence="2" type="ORF">BU953_07275</name>
    <name evidence="3" type="ORF">BZ274_00250</name>
</gene>
<reference evidence="3 4" key="2">
    <citation type="submission" date="2018-05" db="EMBL/GenBank/DDBJ databases">
        <authorList>
            <consortium name="PulseNet: The National Subtyping Network for Foodborne Disease Surveillance"/>
            <person name="Tarr C.L."/>
            <person name="Trees E."/>
            <person name="Katz L.S."/>
            <person name="Carleton-Romer H.A."/>
            <person name="Stroika S."/>
            <person name="Kucerova Z."/>
            <person name="Roache K.F."/>
            <person name="Sabol A.L."/>
            <person name="Besser J."/>
            <person name="Gerner-Smidt P."/>
        </authorList>
    </citation>
    <scope>NUCLEOTIDE SEQUENCE [LARGE SCALE GENOMIC DNA]</scope>
    <source>
        <strain evidence="3 4">PNUSAC001435</strain>
    </source>
</reference>
<evidence type="ECO:0000313" key="2">
    <source>
        <dbReference type="EMBL" id="EAJ1077398.1"/>
    </source>
</evidence>
<protein>
    <submittedName>
        <fullName evidence="2">Helix-turn-helix domain-containing protein</fullName>
    </submittedName>
</protein>
<accession>A0A381CGW6</accession>
<evidence type="ECO:0000313" key="4">
    <source>
        <dbReference type="Proteomes" id="UP000382436"/>
    </source>
</evidence>
<dbReference type="Proteomes" id="UP000557830">
    <property type="component" value="Unassembled WGS sequence"/>
</dbReference>
<sequence length="79" mass="9372">MIRLDIGDYYTRKEVANLLKVKEPIVHKYAKQGKFREFKQHRNCSGLYPKQDIENFIKKYFGLVDLDQQSHQDNLPTTA</sequence>
<dbReference type="Pfam" id="PF12728">
    <property type="entry name" value="HTH_17"/>
    <property type="match status" value="1"/>
</dbReference>
<organism evidence="2 5">
    <name type="scientific">Campylobacter coli</name>
    <dbReference type="NCBI Taxonomy" id="195"/>
    <lineage>
        <taxon>Bacteria</taxon>
        <taxon>Pseudomonadati</taxon>
        <taxon>Campylobacterota</taxon>
        <taxon>Epsilonproteobacteria</taxon>
        <taxon>Campylobacterales</taxon>
        <taxon>Campylobacteraceae</taxon>
        <taxon>Campylobacter</taxon>
    </lineage>
</organism>
<name>A0A381CGW6_CAMCO</name>
<dbReference type="Proteomes" id="UP000382436">
    <property type="component" value="Unassembled WGS sequence"/>
</dbReference>
<dbReference type="EMBL" id="AABUYW010000014">
    <property type="protein sequence ID" value="EAJ1077398.1"/>
    <property type="molecule type" value="Genomic_DNA"/>
</dbReference>
<dbReference type="InterPro" id="IPR009061">
    <property type="entry name" value="DNA-bd_dom_put_sf"/>
</dbReference>
<reference evidence="2 5" key="1">
    <citation type="submission" date="2018-05" db="EMBL/GenBank/DDBJ databases">
        <authorList>
            <consortium name="NARMS: The National Antimicrobial Resistance Monitoring System"/>
        </authorList>
    </citation>
    <scope>NUCLEOTIDE SEQUENCE [LARGE SCALE GENOMIC DNA]</scope>
    <source>
        <strain evidence="2 5">FSIS1609200</strain>
    </source>
</reference>
<dbReference type="EMBL" id="AACBVJ010000001">
    <property type="protein sequence ID" value="EAJ9196636.1"/>
    <property type="molecule type" value="Genomic_DNA"/>
</dbReference>
<dbReference type="OrthoDB" id="5356205at2"/>
<dbReference type="RefSeq" id="WP_002782521.1">
    <property type="nucleotide sequence ID" value="NZ_AP028341.1"/>
</dbReference>
<dbReference type="InterPro" id="IPR041657">
    <property type="entry name" value="HTH_17"/>
</dbReference>
<dbReference type="AlphaFoldDB" id="A0A381CGW6"/>
<evidence type="ECO:0000313" key="5">
    <source>
        <dbReference type="Proteomes" id="UP000557830"/>
    </source>
</evidence>
<evidence type="ECO:0000259" key="1">
    <source>
        <dbReference type="Pfam" id="PF12728"/>
    </source>
</evidence>
<evidence type="ECO:0000313" key="3">
    <source>
        <dbReference type="EMBL" id="EAJ9196636.1"/>
    </source>
</evidence>
<comment type="caution">
    <text evidence="2">The sequence shown here is derived from an EMBL/GenBank/DDBJ whole genome shotgun (WGS) entry which is preliminary data.</text>
</comment>
<feature type="domain" description="Helix-turn-helix" evidence="1">
    <location>
        <begin position="9"/>
        <end position="59"/>
    </location>
</feature>